<dbReference type="Gene3D" id="3.40.50.720">
    <property type="entry name" value="NAD(P)-binding Rossmann-like Domain"/>
    <property type="match status" value="1"/>
</dbReference>
<organism evidence="2 3">
    <name type="scientific">Aspergillus violaceofuscus (strain CBS 115571)</name>
    <dbReference type="NCBI Taxonomy" id="1450538"/>
    <lineage>
        <taxon>Eukaryota</taxon>
        <taxon>Fungi</taxon>
        <taxon>Dikarya</taxon>
        <taxon>Ascomycota</taxon>
        <taxon>Pezizomycotina</taxon>
        <taxon>Eurotiomycetes</taxon>
        <taxon>Eurotiomycetidae</taxon>
        <taxon>Eurotiales</taxon>
        <taxon>Aspergillaceae</taxon>
        <taxon>Aspergillus</taxon>
    </lineage>
</organism>
<dbReference type="Proteomes" id="UP000249829">
    <property type="component" value="Unassembled WGS sequence"/>
</dbReference>
<protein>
    <recommendedName>
        <fullName evidence="1">Ketoreductase (KR) domain-containing protein</fullName>
    </recommendedName>
</protein>
<reference evidence="2 3" key="1">
    <citation type="submission" date="2018-02" db="EMBL/GenBank/DDBJ databases">
        <title>The genomes of Aspergillus section Nigri reveals drivers in fungal speciation.</title>
        <authorList>
            <consortium name="DOE Joint Genome Institute"/>
            <person name="Vesth T.C."/>
            <person name="Nybo J."/>
            <person name="Theobald S."/>
            <person name="Brandl J."/>
            <person name="Frisvad J.C."/>
            <person name="Nielsen K.F."/>
            <person name="Lyhne E.K."/>
            <person name="Kogle M.E."/>
            <person name="Kuo A."/>
            <person name="Riley R."/>
            <person name="Clum A."/>
            <person name="Nolan M."/>
            <person name="Lipzen A."/>
            <person name="Salamov A."/>
            <person name="Henrissat B."/>
            <person name="Wiebenga A."/>
            <person name="De vries R.P."/>
            <person name="Grigoriev I.V."/>
            <person name="Mortensen U.H."/>
            <person name="Andersen M.R."/>
            <person name="Baker S.E."/>
        </authorList>
    </citation>
    <scope>NUCLEOTIDE SEQUENCE [LARGE SCALE GENOMIC DNA]</scope>
    <source>
        <strain evidence="2 3">CBS 115571</strain>
    </source>
</reference>
<evidence type="ECO:0000313" key="2">
    <source>
        <dbReference type="EMBL" id="PYI23454.1"/>
    </source>
</evidence>
<proteinExistence type="predicted"/>
<sequence length="61" mass="6533">MAVRSCLVPLSGVVQSGRVSTGVAPKVTGTWNLRQAMTRETLDFFMAFGPTGGGLRKFWAS</sequence>
<accession>A0A2V5HMZ0</accession>
<keyword evidence="3" id="KW-1185">Reference proteome</keyword>
<feature type="domain" description="Ketoreductase (KR)" evidence="1">
    <location>
        <begin position="17"/>
        <end position="52"/>
    </location>
</feature>
<gene>
    <name evidence="2" type="ORF">BO99DRAFT_398982</name>
</gene>
<dbReference type="EMBL" id="KZ825105">
    <property type="protein sequence ID" value="PYI23454.1"/>
    <property type="molecule type" value="Genomic_DNA"/>
</dbReference>
<dbReference type="AlphaFoldDB" id="A0A2V5HMZ0"/>
<name>A0A2V5HMZ0_ASPV1</name>
<evidence type="ECO:0000259" key="1">
    <source>
        <dbReference type="Pfam" id="PF08659"/>
    </source>
</evidence>
<dbReference type="Pfam" id="PF08659">
    <property type="entry name" value="KR"/>
    <property type="match status" value="1"/>
</dbReference>
<evidence type="ECO:0000313" key="3">
    <source>
        <dbReference type="Proteomes" id="UP000249829"/>
    </source>
</evidence>
<dbReference type="InterPro" id="IPR013968">
    <property type="entry name" value="PKS_KR"/>
</dbReference>